<dbReference type="EMBL" id="KK115792">
    <property type="protein sequence ID" value="KFM66056.1"/>
    <property type="molecule type" value="Genomic_DNA"/>
</dbReference>
<accession>A0A087TLR7</accession>
<dbReference type="GO" id="GO:0007165">
    <property type="term" value="P:signal transduction"/>
    <property type="evidence" value="ECO:0007669"/>
    <property type="project" value="InterPro"/>
</dbReference>
<feature type="compositionally biased region" description="Acidic residues" evidence="1">
    <location>
        <begin position="17"/>
        <end position="26"/>
    </location>
</feature>
<dbReference type="Proteomes" id="UP000054359">
    <property type="component" value="Unassembled WGS sequence"/>
</dbReference>
<feature type="domain" description="Ras-associating" evidence="2">
    <location>
        <begin position="108"/>
        <end position="204"/>
    </location>
</feature>
<reference evidence="3 4" key="1">
    <citation type="submission" date="2013-11" db="EMBL/GenBank/DDBJ databases">
        <title>Genome sequencing of Stegodyphus mimosarum.</title>
        <authorList>
            <person name="Bechsgaard J."/>
        </authorList>
    </citation>
    <scope>NUCLEOTIDE SEQUENCE [LARGE SCALE GENOMIC DNA]</scope>
</reference>
<dbReference type="InterPro" id="IPR000159">
    <property type="entry name" value="RA_dom"/>
</dbReference>
<organism evidence="3 4">
    <name type="scientific">Stegodyphus mimosarum</name>
    <name type="common">African social velvet spider</name>
    <dbReference type="NCBI Taxonomy" id="407821"/>
    <lineage>
        <taxon>Eukaryota</taxon>
        <taxon>Metazoa</taxon>
        <taxon>Ecdysozoa</taxon>
        <taxon>Arthropoda</taxon>
        <taxon>Chelicerata</taxon>
        <taxon>Arachnida</taxon>
        <taxon>Araneae</taxon>
        <taxon>Araneomorphae</taxon>
        <taxon>Entelegynae</taxon>
        <taxon>Eresoidea</taxon>
        <taxon>Eresidae</taxon>
        <taxon>Stegodyphus</taxon>
    </lineage>
</organism>
<gene>
    <name evidence="3" type="ORF">X975_01951</name>
</gene>
<dbReference type="AlphaFoldDB" id="A0A087TLR7"/>
<protein>
    <recommendedName>
        <fullName evidence="2">Ras-associating domain-containing protein</fullName>
    </recommendedName>
</protein>
<keyword evidence="4" id="KW-1185">Reference proteome</keyword>
<feature type="compositionally biased region" description="Polar residues" evidence="1">
    <location>
        <begin position="1"/>
        <end position="14"/>
    </location>
</feature>
<evidence type="ECO:0000313" key="3">
    <source>
        <dbReference type="EMBL" id="KFM66056.1"/>
    </source>
</evidence>
<evidence type="ECO:0000313" key="4">
    <source>
        <dbReference type="Proteomes" id="UP000054359"/>
    </source>
</evidence>
<dbReference type="OMA" id="CPDINID"/>
<feature type="region of interest" description="Disordered" evidence="1">
    <location>
        <begin position="1"/>
        <end position="56"/>
    </location>
</feature>
<dbReference type="STRING" id="407821.A0A087TLR7"/>
<feature type="non-terminal residue" evidence="3">
    <location>
        <position position="212"/>
    </location>
</feature>
<name>A0A087TLR7_STEMI</name>
<dbReference type="PROSITE" id="PS50200">
    <property type="entry name" value="RA"/>
    <property type="match status" value="1"/>
</dbReference>
<sequence>MPDHGSNQSLSSNEAVPEMEEFDDDISDYKEQQMDELLQLPHDDSKDHPSEDEDSLTDCGLQFRVLHSENEESSNQSEDDYAFIRAILDSELPCQETDIDCTVDVLRVAVAYSDELPPDTSVRLHINPDASAREIVDSVICQVNEAVMGGQQKSEAYISDQNMGDICLVVSFDSTERYLSDSFQPLKVQNPWTKGRLLVKRRTNVCESGLGQ</sequence>
<dbReference type="OrthoDB" id="2428204at2759"/>
<proteinExistence type="predicted"/>
<evidence type="ECO:0000259" key="2">
    <source>
        <dbReference type="PROSITE" id="PS50200"/>
    </source>
</evidence>
<evidence type="ECO:0000256" key="1">
    <source>
        <dbReference type="SAM" id="MobiDB-lite"/>
    </source>
</evidence>